<organism evidence="1 2">
    <name type="scientific">Fasciola gigantica</name>
    <name type="common">Giant liver fluke</name>
    <dbReference type="NCBI Taxonomy" id="46835"/>
    <lineage>
        <taxon>Eukaryota</taxon>
        <taxon>Metazoa</taxon>
        <taxon>Spiralia</taxon>
        <taxon>Lophotrochozoa</taxon>
        <taxon>Platyhelminthes</taxon>
        <taxon>Trematoda</taxon>
        <taxon>Digenea</taxon>
        <taxon>Plagiorchiida</taxon>
        <taxon>Echinostomata</taxon>
        <taxon>Echinostomatoidea</taxon>
        <taxon>Fasciolidae</taxon>
        <taxon>Fasciola</taxon>
    </lineage>
</organism>
<sequence length="169" mass="19006">MYTARLTYNYPELVQSMGYLPAPSSVGLVRISPGESRPPLSGIPQPPSPSSPPGNRYVNWFHYSDLNNVFNLTNYGTYIKPWLFDERLNYQEAITSLEEFAGFCDEVAIVGPLFACSLAGAILVLLDLTLFTGSLSEFYTRLKLTKELTDFKQRVALRSPKNHNHAAYF</sequence>
<keyword evidence="2" id="KW-1185">Reference proteome</keyword>
<accession>A0A504Z241</accession>
<dbReference type="AlphaFoldDB" id="A0A504Z241"/>
<comment type="caution">
    <text evidence="1">The sequence shown here is derived from an EMBL/GenBank/DDBJ whole genome shotgun (WGS) entry which is preliminary data.</text>
</comment>
<evidence type="ECO:0000313" key="2">
    <source>
        <dbReference type="Proteomes" id="UP000316759"/>
    </source>
</evidence>
<name>A0A504Z241_FASGI</name>
<evidence type="ECO:0000313" key="1">
    <source>
        <dbReference type="EMBL" id="TPP63660.1"/>
    </source>
</evidence>
<dbReference type="EMBL" id="SUNJ01005390">
    <property type="protein sequence ID" value="TPP63660.1"/>
    <property type="molecule type" value="Genomic_DNA"/>
</dbReference>
<proteinExistence type="predicted"/>
<reference evidence="1 2" key="1">
    <citation type="submission" date="2019-04" db="EMBL/GenBank/DDBJ databases">
        <title>Annotation for the trematode Fasciola gigantica.</title>
        <authorList>
            <person name="Choi Y.-J."/>
        </authorList>
    </citation>
    <scope>NUCLEOTIDE SEQUENCE [LARGE SCALE GENOMIC DNA]</scope>
    <source>
        <strain evidence="1">Uganda_cow_1</strain>
    </source>
</reference>
<dbReference type="OrthoDB" id="9993736at2759"/>
<dbReference type="Proteomes" id="UP000316759">
    <property type="component" value="Unassembled WGS sequence"/>
</dbReference>
<protein>
    <submittedName>
        <fullName evidence="1">Myelin proteolipid</fullName>
    </submittedName>
</protein>
<gene>
    <name evidence="1" type="ORF">FGIG_12109</name>
</gene>